<evidence type="ECO:0000313" key="2">
    <source>
        <dbReference type="Proteomes" id="UP000765509"/>
    </source>
</evidence>
<evidence type="ECO:0008006" key="3">
    <source>
        <dbReference type="Google" id="ProtNLM"/>
    </source>
</evidence>
<dbReference type="Proteomes" id="UP000765509">
    <property type="component" value="Unassembled WGS sequence"/>
</dbReference>
<sequence length="173" mass="18946">MDTGVSIHLSGSAHFATVLQDIPLFRIFFPNSNSSITISQMTTLKIPVKSGCVIIHNVPFSDKILGTILSIGGLCRAGVMPLFSHLKLSILVKHTVITTTLDNDCWWLNVVQKEGTNVSAAVTPSSCLIEMNLISLPASRSLSLRKWHERLGHACDKVVISFLKQHVPLFDAK</sequence>
<reference evidence="1" key="1">
    <citation type="submission" date="2021-03" db="EMBL/GenBank/DDBJ databases">
        <title>Draft genome sequence of rust myrtle Austropuccinia psidii MF-1, a brazilian biotype.</title>
        <authorList>
            <person name="Quecine M.C."/>
            <person name="Pachon D.M.R."/>
            <person name="Bonatelli M.L."/>
            <person name="Correr F.H."/>
            <person name="Franceschini L.M."/>
            <person name="Leite T.F."/>
            <person name="Margarido G.R.A."/>
            <person name="Almeida C.A."/>
            <person name="Ferrarezi J.A."/>
            <person name="Labate C.A."/>
        </authorList>
    </citation>
    <scope>NUCLEOTIDE SEQUENCE</scope>
    <source>
        <strain evidence="1">MF-1</strain>
    </source>
</reference>
<dbReference type="AlphaFoldDB" id="A0A9Q3PM61"/>
<organism evidence="1 2">
    <name type="scientific">Austropuccinia psidii MF-1</name>
    <dbReference type="NCBI Taxonomy" id="1389203"/>
    <lineage>
        <taxon>Eukaryota</taxon>
        <taxon>Fungi</taxon>
        <taxon>Dikarya</taxon>
        <taxon>Basidiomycota</taxon>
        <taxon>Pucciniomycotina</taxon>
        <taxon>Pucciniomycetes</taxon>
        <taxon>Pucciniales</taxon>
        <taxon>Sphaerophragmiaceae</taxon>
        <taxon>Austropuccinia</taxon>
    </lineage>
</organism>
<protein>
    <recommendedName>
        <fullName evidence="3">GAG-pre-integrase domain-containing protein</fullName>
    </recommendedName>
</protein>
<proteinExistence type="predicted"/>
<gene>
    <name evidence="1" type="ORF">O181_106658</name>
</gene>
<name>A0A9Q3PM61_9BASI</name>
<keyword evidence="2" id="KW-1185">Reference proteome</keyword>
<evidence type="ECO:0000313" key="1">
    <source>
        <dbReference type="EMBL" id="MBW0566943.1"/>
    </source>
</evidence>
<comment type="caution">
    <text evidence="1">The sequence shown here is derived from an EMBL/GenBank/DDBJ whole genome shotgun (WGS) entry which is preliminary data.</text>
</comment>
<accession>A0A9Q3PM61</accession>
<dbReference type="EMBL" id="AVOT02079962">
    <property type="protein sequence ID" value="MBW0566943.1"/>
    <property type="molecule type" value="Genomic_DNA"/>
</dbReference>